<feature type="transmembrane region" description="Helical" evidence="1">
    <location>
        <begin position="7"/>
        <end position="23"/>
    </location>
</feature>
<name>A0A6S6S9F5_9BACT</name>
<keyword evidence="1" id="KW-0812">Transmembrane</keyword>
<protein>
    <submittedName>
        <fullName evidence="2">Uncharacterized protein</fullName>
    </submittedName>
</protein>
<keyword evidence="1" id="KW-1133">Transmembrane helix</keyword>
<accession>A0A6S6S9F5</accession>
<proteinExistence type="predicted"/>
<organism evidence="2">
    <name type="scientific">uncultured Sulfurovum sp</name>
    <dbReference type="NCBI Taxonomy" id="269237"/>
    <lineage>
        <taxon>Bacteria</taxon>
        <taxon>Pseudomonadati</taxon>
        <taxon>Campylobacterota</taxon>
        <taxon>Epsilonproteobacteria</taxon>
        <taxon>Campylobacterales</taxon>
        <taxon>Sulfurovaceae</taxon>
        <taxon>Sulfurovum</taxon>
        <taxon>environmental samples</taxon>
    </lineage>
</organism>
<dbReference type="EMBL" id="CACVAX010000011">
    <property type="protein sequence ID" value="CAA6804413.1"/>
    <property type="molecule type" value="Genomic_DNA"/>
</dbReference>
<gene>
    <name evidence="2" type="ORF">HELGO_WM11190</name>
</gene>
<evidence type="ECO:0000256" key="1">
    <source>
        <dbReference type="SAM" id="Phobius"/>
    </source>
</evidence>
<reference evidence="2" key="1">
    <citation type="submission" date="2020-01" db="EMBL/GenBank/DDBJ databases">
        <authorList>
            <person name="Meier V. D."/>
            <person name="Meier V D."/>
        </authorList>
    </citation>
    <scope>NUCLEOTIDE SEQUENCE</scope>
    <source>
        <strain evidence="2">HLG_WM_MAG_04</strain>
    </source>
</reference>
<dbReference type="AlphaFoldDB" id="A0A6S6S9F5"/>
<sequence>MKRNSQMIVLLDVMFIFLFALILKPEKETLTVEIDNYLNIPYTLIFAKKLDTNHTLVYDNNKWRKQKISDILMLKGSAVHPELREVYSKLPKPFKKDKFEIKTYVYGELYTNITKEVFTKCRVNQECQNNIEIYIKKDGSIEVK</sequence>
<evidence type="ECO:0000313" key="2">
    <source>
        <dbReference type="EMBL" id="CAA6804413.1"/>
    </source>
</evidence>
<keyword evidence="1" id="KW-0472">Membrane</keyword>